<dbReference type="GO" id="GO:0006820">
    <property type="term" value="P:monoatomic anion transport"/>
    <property type="evidence" value="ECO:0007669"/>
    <property type="project" value="TreeGrafter"/>
</dbReference>
<feature type="compositionally biased region" description="Polar residues" evidence="3">
    <location>
        <begin position="757"/>
        <end position="797"/>
    </location>
</feature>
<sequence>MNSLIDGDDRQFSTILEEILVGDPAGAGGTEVSTDRQARRTTGSVTDESAFLLGGTSESSSPVKHERAPIRGSTTFPNGDLSMQPGSGPKPFAGFSRPSPGLPRPSEHKAADPLRLPPLPPPIKIPGGAAQRSFEPHHPPKDFAVLVDHRPVPVSGFATPASRGATPLSGFAVSNRPSPPPVLSPFMISPAGTPGSAPTAREILGHTATVKRAERASAIGIPTAVAPLTSGRPALSGLSEVSTIARLGPGSQASADDLDLLSGPTAHSVPSNDASVQERHVRWQVPMKAAEIATPVVEHHVAGDLIMGRMPARMLDAQAQPSFGTAAQFGPRPTGLTGPTSDSGEDADAHRASQPRASGFANFGHTLGLRTRKSTMTTGIGNEPKPSFWDGIFRRNKGDDDDDKPPPSIANSDMQFDAETDQEAKNMPVHKTRWFWLRLVPGLLTAALIVIGVVLVTTDPHVSIYFEVWRWAFFFAGFMPIYWASRLMVHGLVVAVEYAFFTTKAIYYTYGVRKPLARFVRVVLVVPLFAGCFAGKENDNGTVHGVYVNILRALGCLSLFFFANVLKALAAKLLATSFHTETHFKRMQEALEKEYYLMALSQPRSDTKIDEANGMGMHMPIQRDNTQDSVLLSRMDSGDWDAGAESKKIMPQGQKGPGEHSEGEGERAEAVPLPNPKDEEVEQSRRSETDLGRLSDVDEEEEEHVDSGEDDEPECSERPSLDSNSNPRGGRSSSAFSPSPRFWEKRAEAELEKSTSIRKSGSVSFRRNTSVSFSRPHSPPTSRQVSFNVSRQPTTARSGFGGGGLGSSNPSSFGQLGRGASVTSGFGNLGRGASTASGFGGLGEANKSYMGSRQSLSGRQSGFGRNMSLRSRRNSTMSAAGRSTPGTNRLRRQRTLFRSAAFRKEDDEDDATHDLDTVQEMAKLNVNTKQAQMSGEVVAKLHMVEKHIRKNKLQVTLADQLGAAKNSEGNEGEVSSKNEAKKLAFYLFWNVKPHFDRNYVLPEDLDYFLPSEKAAKAFELLDVDGDGRVTLHDIRDAVLNVYKERKHLAFQLKDTKTVVGKLENIFGVVVHIIFIILYLVIFNVDVNKVWITFSSIILAFSFVFSKSIGDMYAAVIFLFVVHPFDVGDALMIGSNLTGGQLNQLVWVEEIALVTCVFRRWDGARMWWPNNLLGANPLINLSRSNNKWESIEIYVDAATPADFWDIMRKAVEEHLADHLESFSGNCAVFSFGAQDPLKLMMGCFFEYSFNGVDQGRLNVARHGLLMCIRQVLQDNNVQYSMPTFRSGSYISSPPGRLDGGDGPPGGPGAGGQGPPTSPTPPNIGVQQAVGRASQSGWLPLQRGGNRVDGLVNAAPHGSFMT</sequence>
<reference evidence="6 7" key="1">
    <citation type="journal article" date="2024" name="Nat. Commun.">
        <title>Phylogenomics reveals the evolutionary origins of lichenization in chlorophyte algae.</title>
        <authorList>
            <person name="Puginier C."/>
            <person name="Libourel C."/>
            <person name="Otte J."/>
            <person name="Skaloud P."/>
            <person name="Haon M."/>
            <person name="Grisel S."/>
            <person name="Petersen M."/>
            <person name="Berrin J.G."/>
            <person name="Delaux P.M."/>
            <person name="Dal Grande F."/>
            <person name="Keller J."/>
        </authorList>
    </citation>
    <scope>NUCLEOTIDE SEQUENCE [LARGE SCALE GENOMIC DNA]</scope>
    <source>
        <strain evidence="6 7">SAG 2036</strain>
    </source>
</reference>
<dbReference type="InterPro" id="IPR018247">
    <property type="entry name" value="EF_Hand_1_Ca_BS"/>
</dbReference>
<feature type="compositionally biased region" description="Basic and acidic residues" evidence="3">
    <location>
        <begin position="742"/>
        <end position="755"/>
    </location>
</feature>
<feature type="region of interest" description="Disordered" evidence="3">
    <location>
        <begin position="22"/>
        <end position="115"/>
    </location>
</feature>
<feature type="region of interest" description="Disordered" evidence="3">
    <location>
        <begin position="637"/>
        <end position="812"/>
    </location>
</feature>
<dbReference type="EMBL" id="JALJOQ010000002">
    <property type="protein sequence ID" value="KAK9813980.1"/>
    <property type="molecule type" value="Genomic_DNA"/>
</dbReference>
<keyword evidence="4" id="KW-0812">Transmembrane</keyword>
<feature type="transmembrane region" description="Helical" evidence="4">
    <location>
        <begin position="546"/>
        <end position="566"/>
    </location>
</feature>
<protein>
    <recommendedName>
        <fullName evidence="5">EF-hand domain-containing protein</fullName>
    </recommendedName>
</protein>
<dbReference type="Proteomes" id="UP001465755">
    <property type="component" value="Unassembled WGS sequence"/>
</dbReference>
<dbReference type="InterPro" id="IPR006685">
    <property type="entry name" value="MscS_channel_2nd"/>
</dbReference>
<comment type="caution">
    <text evidence="6">The sequence shown here is derived from an EMBL/GenBank/DDBJ whole genome shotgun (WGS) entry which is preliminary data.</text>
</comment>
<keyword evidence="4" id="KW-0472">Membrane</keyword>
<dbReference type="GO" id="GO:0008381">
    <property type="term" value="F:mechanosensitive monoatomic ion channel activity"/>
    <property type="evidence" value="ECO:0007669"/>
    <property type="project" value="TreeGrafter"/>
</dbReference>
<evidence type="ECO:0000313" key="7">
    <source>
        <dbReference type="Proteomes" id="UP001465755"/>
    </source>
</evidence>
<feature type="transmembrane region" description="Helical" evidence="4">
    <location>
        <begin position="435"/>
        <end position="456"/>
    </location>
</feature>
<dbReference type="SUPFAM" id="SSF50182">
    <property type="entry name" value="Sm-like ribonucleoproteins"/>
    <property type="match status" value="1"/>
</dbReference>
<evidence type="ECO:0000256" key="3">
    <source>
        <dbReference type="SAM" id="MobiDB-lite"/>
    </source>
</evidence>
<dbReference type="GO" id="GO:0005886">
    <property type="term" value="C:plasma membrane"/>
    <property type="evidence" value="ECO:0007669"/>
    <property type="project" value="TreeGrafter"/>
</dbReference>
<keyword evidence="4" id="KW-1133">Transmembrane helix</keyword>
<accession>A0AAW1Q024</accession>
<dbReference type="GO" id="GO:0005509">
    <property type="term" value="F:calcium ion binding"/>
    <property type="evidence" value="ECO:0007669"/>
    <property type="project" value="InterPro"/>
</dbReference>
<name>A0AAW1Q024_9CHLO</name>
<dbReference type="PROSITE" id="PS50222">
    <property type="entry name" value="EF_HAND_2"/>
    <property type="match status" value="1"/>
</dbReference>
<feature type="compositionally biased region" description="Low complexity" evidence="3">
    <location>
        <begin position="723"/>
        <end position="741"/>
    </location>
</feature>
<feature type="compositionally biased region" description="Basic and acidic residues" evidence="3">
    <location>
        <begin position="657"/>
        <end position="669"/>
    </location>
</feature>
<evidence type="ECO:0000256" key="4">
    <source>
        <dbReference type="SAM" id="Phobius"/>
    </source>
</evidence>
<proteinExistence type="inferred from homology"/>
<feature type="region of interest" description="Disordered" evidence="3">
    <location>
        <begin position="849"/>
        <end position="893"/>
    </location>
</feature>
<evidence type="ECO:0000256" key="2">
    <source>
        <dbReference type="ARBA" id="ARBA00008017"/>
    </source>
</evidence>
<feature type="compositionally biased region" description="Low complexity" evidence="3">
    <location>
        <begin position="851"/>
        <end position="865"/>
    </location>
</feature>
<feature type="region of interest" description="Disordered" evidence="3">
    <location>
        <begin position="1289"/>
        <end position="1360"/>
    </location>
</feature>
<comment type="subcellular location">
    <subcellularLocation>
        <location evidence="1">Membrane</location>
        <topology evidence="1">Multi-pass membrane protein</topology>
    </subcellularLocation>
</comment>
<dbReference type="PANTHER" id="PTHR31618">
    <property type="entry name" value="MECHANOSENSITIVE ION CHANNEL PROTEIN 5"/>
    <property type="match status" value="1"/>
</dbReference>
<feature type="compositionally biased region" description="Basic and acidic residues" evidence="3">
    <location>
        <begin position="676"/>
        <end position="696"/>
    </location>
</feature>
<dbReference type="Pfam" id="PF00924">
    <property type="entry name" value="MS_channel_2nd"/>
    <property type="match status" value="1"/>
</dbReference>
<feature type="transmembrane region" description="Helical" evidence="4">
    <location>
        <begin position="1096"/>
        <end position="1121"/>
    </location>
</feature>
<keyword evidence="7" id="KW-1185">Reference proteome</keyword>
<feature type="transmembrane region" description="Helical" evidence="4">
    <location>
        <begin position="516"/>
        <end position="534"/>
    </location>
</feature>
<gene>
    <name evidence="6" type="ORF">WJX73_007823</name>
</gene>
<feature type="compositionally biased region" description="Acidic residues" evidence="3">
    <location>
        <begin position="697"/>
        <end position="714"/>
    </location>
</feature>
<dbReference type="PROSITE" id="PS00018">
    <property type="entry name" value="EF_HAND_1"/>
    <property type="match status" value="1"/>
</dbReference>
<evidence type="ECO:0000313" key="6">
    <source>
        <dbReference type="EMBL" id="KAK9813980.1"/>
    </source>
</evidence>
<feature type="transmembrane region" description="Helical" evidence="4">
    <location>
        <begin position="1065"/>
        <end position="1084"/>
    </location>
</feature>
<dbReference type="InterPro" id="IPR010920">
    <property type="entry name" value="LSM_dom_sf"/>
</dbReference>
<organism evidence="6 7">
    <name type="scientific">Symbiochloris irregularis</name>
    <dbReference type="NCBI Taxonomy" id="706552"/>
    <lineage>
        <taxon>Eukaryota</taxon>
        <taxon>Viridiplantae</taxon>
        <taxon>Chlorophyta</taxon>
        <taxon>core chlorophytes</taxon>
        <taxon>Trebouxiophyceae</taxon>
        <taxon>Trebouxiales</taxon>
        <taxon>Trebouxiaceae</taxon>
        <taxon>Symbiochloris</taxon>
    </lineage>
</organism>
<feature type="region of interest" description="Disordered" evidence="3">
    <location>
        <begin position="374"/>
        <end position="413"/>
    </location>
</feature>
<feature type="domain" description="EF-hand" evidence="5">
    <location>
        <begin position="1009"/>
        <end position="1044"/>
    </location>
</feature>
<evidence type="ECO:0000256" key="1">
    <source>
        <dbReference type="ARBA" id="ARBA00004141"/>
    </source>
</evidence>
<evidence type="ECO:0000259" key="5">
    <source>
        <dbReference type="PROSITE" id="PS50222"/>
    </source>
</evidence>
<comment type="similarity">
    <text evidence="2">Belongs to the MscS (TC 1.A.23) family.</text>
</comment>
<feature type="compositionally biased region" description="Gly residues" evidence="3">
    <location>
        <begin position="1299"/>
        <end position="1312"/>
    </location>
</feature>
<feature type="region of interest" description="Disordered" evidence="3">
    <location>
        <begin position="323"/>
        <end position="362"/>
    </location>
</feature>
<dbReference type="PANTHER" id="PTHR31618:SF1">
    <property type="entry name" value="EF-HAND DOMAIN-CONTAINING PROTEIN"/>
    <property type="match status" value="1"/>
</dbReference>
<dbReference type="InterPro" id="IPR016688">
    <property type="entry name" value="MscS-like_plants/fungi"/>
</dbReference>
<dbReference type="InterPro" id="IPR002048">
    <property type="entry name" value="EF_hand_dom"/>
</dbReference>
<feature type="transmembrane region" description="Helical" evidence="4">
    <location>
        <begin position="468"/>
        <end position="485"/>
    </location>
</feature>